<feature type="transmembrane region" description="Helical" evidence="1">
    <location>
        <begin position="16"/>
        <end position="35"/>
    </location>
</feature>
<keyword evidence="3" id="KW-1185">Reference proteome</keyword>
<evidence type="ECO:0000313" key="3">
    <source>
        <dbReference type="Proteomes" id="UP000798808"/>
    </source>
</evidence>
<keyword evidence="1" id="KW-0812">Transmembrane</keyword>
<feature type="transmembrane region" description="Helical" evidence="1">
    <location>
        <begin position="110"/>
        <end position="131"/>
    </location>
</feature>
<gene>
    <name evidence="2" type="ORF">E1163_14180</name>
</gene>
<proteinExistence type="predicted"/>
<keyword evidence="1" id="KW-1133">Transmembrane helix</keyword>
<feature type="transmembrane region" description="Helical" evidence="1">
    <location>
        <begin position="137"/>
        <end position="161"/>
    </location>
</feature>
<reference evidence="2 3" key="1">
    <citation type="submission" date="2019-02" db="EMBL/GenBank/DDBJ databases">
        <authorList>
            <person name="Goldberg S.R."/>
            <person name="Haltli B.A."/>
            <person name="Correa H."/>
            <person name="Russell K.G."/>
        </authorList>
    </citation>
    <scope>NUCLEOTIDE SEQUENCE [LARGE SCALE GENOMIC DNA]</scope>
    <source>
        <strain evidence="2 3">JCM 16186</strain>
    </source>
</reference>
<comment type="caution">
    <text evidence="2">The sequence shown here is derived from an EMBL/GenBank/DDBJ whole genome shotgun (WGS) entry which is preliminary data.</text>
</comment>
<name>A0ABW9RQ08_9BACT</name>
<dbReference type="RefSeq" id="WP_155172926.1">
    <property type="nucleotide sequence ID" value="NZ_BAAAFL010000017.1"/>
</dbReference>
<organism evidence="2 3">
    <name type="scientific">Fulvivirga kasyanovii</name>
    <dbReference type="NCBI Taxonomy" id="396812"/>
    <lineage>
        <taxon>Bacteria</taxon>
        <taxon>Pseudomonadati</taxon>
        <taxon>Bacteroidota</taxon>
        <taxon>Cytophagia</taxon>
        <taxon>Cytophagales</taxon>
        <taxon>Fulvivirgaceae</taxon>
        <taxon>Fulvivirga</taxon>
    </lineage>
</organism>
<sequence length="166" mass="18514">MTLQDLINWFGENQTAVLGYFGVFLVLTLILIAIVSDSNFDAVKYPLSAVVYAVTVPGILSAIILLYSLFILKADLLNVNVVVYFVPVIAMILTLVIMNKKVPMRRIPGFDRLSGLMIMICVAFSIVFVLQKTYFGIFLFGGFTQLLVVFAVLLIIIRVAWARITK</sequence>
<protein>
    <submittedName>
        <fullName evidence="2">Uncharacterized protein</fullName>
    </submittedName>
</protein>
<dbReference type="EMBL" id="SMLW01000563">
    <property type="protein sequence ID" value="MTI26101.1"/>
    <property type="molecule type" value="Genomic_DNA"/>
</dbReference>
<evidence type="ECO:0000256" key="1">
    <source>
        <dbReference type="SAM" id="Phobius"/>
    </source>
</evidence>
<dbReference type="Proteomes" id="UP000798808">
    <property type="component" value="Unassembled WGS sequence"/>
</dbReference>
<evidence type="ECO:0000313" key="2">
    <source>
        <dbReference type="EMBL" id="MTI26101.1"/>
    </source>
</evidence>
<feature type="transmembrane region" description="Helical" evidence="1">
    <location>
        <begin position="76"/>
        <end position="98"/>
    </location>
</feature>
<keyword evidence="1" id="KW-0472">Membrane</keyword>
<accession>A0ABW9RQ08</accession>
<feature type="transmembrane region" description="Helical" evidence="1">
    <location>
        <begin position="47"/>
        <end position="70"/>
    </location>
</feature>